<evidence type="ECO:0000313" key="1">
    <source>
        <dbReference type="EMBL" id="EGX93288.1"/>
    </source>
</evidence>
<dbReference type="EMBL" id="JH126401">
    <property type="protein sequence ID" value="EGX93288.1"/>
    <property type="molecule type" value="Genomic_DNA"/>
</dbReference>
<reference evidence="1 2" key="1">
    <citation type="journal article" date="2011" name="Genome Biol.">
        <title>Genome sequence of the insect pathogenic fungus Cordyceps militaris, a valued traditional Chinese medicine.</title>
        <authorList>
            <person name="Zheng P."/>
            <person name="Xia Y."/>
            <person name="Xiao G."/>
            <person name="Xiong C."/>
            <person name="Hu X."/>
            <person name="Zhang S."/>
            <person name="Zheng H."/>
            <person name="Huang Y."/>
            <person name="Zhou Y."/>
            <person name="Wang S."/>
            <person name="Zhao G.P."/>
            <person name="Liu X."/>
            <person name="St Leger R.J."/>
            <person name="Wang C."/>
        </authorList>
    </citation>
    <scope>NUCLEOTIDE SEQUENCE [LARGE SCALE GENOMIC DNA]</scope>
    <source>
        <strain evidence="1 2">CM01</strain>
    </source>
</reference>
<dbReference type="RefSeq" id="XP_006669871.1">
    <property type="nucleotide sequence ID" value="XM_006669808.1"/>
</dbReference>
<proteinExistence type="predicted"/>
<evidence type="ECO:0000313" key="2">
    <source>
        <dbReference type="Proteomes" id="UP000001610"/>
    </source>
</evidence>
<name>G3JGL9_CORMM</name>
<dbReference type="AlphaFoldDB" id="G3JGL9"/>
<sequence length="163" mass="18675">MAVRILVKCSSETIPGTALDRRTTIANIACRHRLGRDFDERHDGLHSAGHHVLDHSRCYFLIDIGPRASPDPEVCYFRWNGEALCEQRVTPPLIWHLTNTYPFNPDPADIKSFSDEEYRATYGEEAFAKLVIGRIKVKRKMGRELSSEERRVLEQHPELADSS</sequence>
<protein>
    <submittedName>
        <fullName evidence="1">Uncharacterized protein</fullName>
    </submittedName>
</protein>
<dbReference type="GeneID" id="18166683"/>
<dbReference type="HOGENOM" id="CLU_122971_0_0_1"/>
<dbReference type="InParanoid" id="G3JGL9"/>
<organism evidence="1 2">
    <name type="scientific">Cordyceps militaris (strain CM01)</name>
    <name type="common">Caterpillar fungus</name>
    <dbReference type="NCBI Taxonomy" id="983644"/>
    <lineage>
        <taxon>Eukaryota</taxon>
        <taxon>Fungi</taxon>
        <taxon>Dikarya</taxon>
        <taxon>Ascomycota</taxon>
        <taxon>Pezizomycotina</taxon>
        <taxon>Sordariomycetes</taxon>
        <taxon>Hypocreomycetidae</taxon>
        <taxon>Hypocreales</taxon>
        <taxon>Cordycipitaceae</taxon>
        <taxon>Cordyceps</taxon>
    </lineage>
</organism>
<dbReference type="eggNOG" id="ENOG502R9EM">
    <property type="taxonomic scope" value="Eukaryota"/>
</dbReference>
<accession>G3JGL9</accession>
<gene>
    <name evidence="1" type="ORF">CCM_04661</name>
</gene>
<dbReference type="OrthoDB" id="4907064at2759"/>
<dbReference type="VEuPathDB" id="FungiDB:CCM_04661"/>
<dbReference type="OMA" id="MANVICN"/>
<keyword evidence="2" id="KW-1185">Reference proteome</keyword>
<dbReference type="Proteomes" id="UP000001610">
    <property type="component" value="Unassembled WGS sequence"/>
</dbReference>
<dbReference type="KEGG" id="cmt:CCM_04661"/>